<feature type="region of interest" description="Disordered" evidence="1">
    <location>
        <begin position="888"/>
        <end position="916"/>
    </location>
</feature>
<feature type="compositionally biased region" description="Low complexity" evidence="1">
    <location>
        <begin position="88"/>
        <end position="104"/>
    </location>
</feature>
<dbReference type="GeneID" id="54468505"/>
<proteinExistence type="predicted"/>
<name>A0A6A6Z108_9PEZI</name>
<reference evidence="2 4" key="1">
    <citation type="journal article" date="2020" name="Stud. Mycol.">
        <title>101 Dothideomycetes genomes: a test case for predicting lifestyles and emergence of pathogens.</title>
        <authorList>
            <person name="Haridas S."/>
            <person name="Albert R."/>
            <person name="Binder M."/>
            <person name="Bloem J."/>
            <person name="Labutti K."/>
            <person name="Salamov A."/>
            <person name="Andreopoulos B."/>
            <person name="Baker S."/>
            <person name="Barry K."/>
            <person name="Bills G."/>
            <person name="Bluhm B."/>
            <person name="Cannon C."/>
            <person name="Castanera R."/>
            <person name="Culley D."/>
            <person name="Daum C."/>
            <person name="Ezra D."/>
            <person name="Gonzalez J."/>
            <person name="Henrissat B."/>
            <person name="Kuo A."/>
            <person name="Liang C."/>
            <person name="Lipzen A."/>
            <person name="Lutzoni F."/>
            <person name="Magnuson J."/>
            <person name="Mondo S."/>
            <person name="Nolan M."/>
            <person name="Ohm R."/>
            <person name="Pangilinan J."/>
            <person name="Park H.-J."/>
            <person name="Ramirez L."/>
            <person name="Alfaro M."/>
            <person name="Sun H."/>
            <person name="Tritt A."/>
            <person name="Yoshinaga Y."/>
            <person name="Zwiers L.-H."/>
            <person name="Turgeon B."/>
            <person name="Goodwin S."/>
            <person name="Spatafora J."/>
            <person name="Crous P."/>
            <person name="Grigoriev I."/>
        </authorList>
    </citation>
    <scope>NUCLEOTIDE SEQUENCE</scope>
    <source>
        <strain evidence="2 4">CBS 304.34</strain>
    </source>
</reference>
<dbReference type="RefSeq" id="XP_033581674.1">
    <property type="nucleotide sequence ID" value="XM_033727612.1"/>
</dbReference>
<feature type="compositionally biased region" description="Polar residues" evidence="1">
    <location>
        <begin position="900"/>
        <end position="916"/>
    </location>
</feature>
<reference evidence="4" key="2">
    <citation type="submission" date="2020-04" db="EMBL/GenBank/DDBJ databases">
        <authorList>
            <consortium name="NCBI Genome Project"/>
        </authorList>
    </citation>
    <scope>NUCLEOTIDE SEQUENCE</scope>
    <source>
        <strain evidence="4">CBS 304.34</strain>
    </source>
</reference>
<feature type="compositionally biased region" description="Low complexity" evidence="1">
    <location>
        <begin position="654"/>
        <end position="666"/>
    </location>
</feature>
<feature type="region of interest" description="Disordered" evidence="1">
    <location>
        <begin position="1"/>
        <end position="590"/>
    </location>
</feature>
<evidence type="ECO:0000313" key="4">
    <source>
        <dbReference type="RefSeq" id="XP_033581674.1"/>
    </source>
</evidence>
<dbReference type="EMBL" id="MU003694">
    <property type="protein sequence ID" value="KAF2814710.1"/>
    <property type="molecule type" value="Genomic_DNA"/>
</dbReference>
<feature type="compositionally biased region" description="Polar residues" evidence="1">
    <location>
        <begin position="174"/>
        <end position="186"/>
    </location>
</feature>
<accession>A0A6A6Z108</accession>
<protein>
    <submittedName>
        <fullName evidence="2 4">Uncharacterized protein</fullName>
    </submittedName>
</protein>
<feature type="compositionally biased region" description="Polar residues" evidence="1">
    <location>
        <begin position="946"/>
        <end position="959"/>
    </location>
</feature>
<gene>
    <name evidence="2 4" type="ORF">BDZ99DRAFT_566659</name>
</gene>
<evidence type="ECO:0000313" key="2">
    <source>
        <dbReference type="EMBL" id="KAF2814710.1"/>
    </source>
</evidence>
<sequence length="1282" mass="140841">MDDKSPTRKRITRRNGQLKAGGSGSGNNDEKQNQSADGDSDSGDDTFERAVDTPLDPKPPWKPGGAHVASERTRVSRLEAQRPRSQPSQSLRTVSTVSTRPSTSAAGTSRPFYPSGYITPIPIPRNDFQVPSYMKPTEAYKQKTKPREPKPSTLPLIITSNNVEDHSSERPREATQNPVIQLQKTLAQGGKAPRNTPDVRPNKSPENVGTSNGKEVVKDEEETEPQRSPLRHLENSESPPAWNNGYGPRSPYRGPEDFGIPLRPELWAHLGTSKSKQPTLHGGNSESPRGYECSSSQPGVRQRLFSIGTDQGDPPLPPLGMIGPLHIYQFEHQDEPSPITPLRPITDKGIEPLLDSNTPSPCSNNNRIKEEGKLQSEDESDELIKKIRRIKAQHQDMQRISSQSGHQSPVKVPKETPSIENNSGGEAFLSSSSSSSSSSSVTNPEDSPKGPPSTKERDNGDEVSPSHGGSREKGSGTHPTPRSRSLSTNTVPHMEPSLPRPQASINSSESTDHYVAPIDLLAPVATEHSPQHRGGRPSQHTNRHVPRPLTISIPKTPPQPSHPPIWDIIDLSPPSSPSSSGSSSPRGSNRHSLPFGTGLWWIEPPAAISPTMYALRGLHRHRHPSLPSTPTTSSSTFPSLSEGPSPEASPSPPKSISESGSSMDSSAIPPPLQIHYHHEPSRAGQIGRCTHCSQHCPRPEDPPEYLMPNAHTHMKIFILNLAFIRALAIMESDPTKVLSLMIYKALPIAQGIEDPVAEARCWYWIGKAEATRSDWDESLKALEKAMDLGLAEKKRYTEGREIQNLLDIVKRWHKAANTAADGEEEVDDPLLGLSVADRTQMLRNEVVPGLLPPVGAIGLLRTDIEIAGAVKDTERKMHEMNITTEAQIEKTIGEEGEGSDTANKNSSKTVTTSESISPTTARIYALFEGSETESTTTPEQSTSAEISSQQVEPTTTSLPVFSEPIRIGNLHKEHPERPETVGALPSPRNEIIKVSLPPKTLKVSGRPPITTSTSLNCTEPEDDTPERMTAQLLRDIEERGKRKVINTGNSIYNLELRQELEALLSSPPPSDASTETLESQAHFHPDPYGSDLPLGTIQYLEAGVESGLMTSLTPAVRKLQPKGRHVIVRLKSSPISPIMGVVDLEPELTWDPSDGTRASPEAQLNTGGRRNRNRNRSNSSYTPRPAPIRLTYRQLDRIATIYYQQNEQMEMEDLNQLVRSGPDLARFQYDENKARDRGYLTEWDWVELQSAGPEELYLMVKAYVGIRDGLETRLRQLEDAPP</sequence>
<feature type="compositionally biased region" description="Polar residues" evidence="1">
    <location>
        <begin position="355"/>
        <end position="366"/>
    </location>
</feature>
<organism evidence="2">
    <name type="scientific">Mytilinidion resinicola</name>
    <dbReference type="NCBI Taxonomy" id="574789"/>
    <lineage>
        <taxon>Eukaryota</taxon>
        <taxon>Fungi</taxon>
        <taxon>Dikarya</taxon>
        <taxon>Ascomycota</taxon>
        <taxon>Pezizomycotina</taxon>
        <taxon>Dothideomycetes</taxon>
        <taxon>Pleosporomycetidae</taxon>
        <taxon>Mytilinidiales</taxon>
        <taxon>Mytilinidiaceae</taxon>
        <taxon>Mytilinidion</taxon>
    </lineage>
</organism>
<dbReference type="Gene3D" id="1.25.40.10">
    <property type="entry name" value="Tetratricopeptide repeat domain"/>
    <property type="match status" value="1"/>
</dbReference>
<feature type="compositionally biased region" description="Polar residues" evidence="1">
    <location>
        <begin position="398"/>
        <end position="407"/>
    </location>
</feature>
<reference evidence="4" key="3">
    <citation type="submission" date="2025-04" db="UniProtKB">
        <authorList>
            <consortium name="RefSeq"/>
        </authorList>
    </citation>
    <scope>IDENTIFICATION</scope>
    <source>
        <strain evidence="4">CBS 304.34</strain>
    </source>
</reference>
<feature type="compositionally biased region" description="Basic residues" evidence="1">
    <location>
        <begin position="531"/>
        <end position="546"/>
    </location>
</feature>
<feature type="compositionally biased region" description="Basic and acidic residues" evidence="1">
    <location>
        <begin position="367"/>
        <end position="376"/>
    </location>
</feature>
<feature type="region of interest" description="Disordered" evidence="1">
    <location>
        <begin position="1065"/>
        <end position="1084"/>
    </location>
</feature>
<feature type="compositionally biased region" description="Polar residues" evidence="1">
    <location>
        <begin position="204"/>
        <end position="213"/>
    </location>
</feature>
<feature type="compositionally biased region" description="Basic and acidic residues" evidence="1">
    <location>
        <begin position="163"/>
        <end position="173"/>
    </location>
</feature>
<feature type="region of interest" description="Disordered" evidence="1">
    <location>
        <begin position="623"/>
        <end position="675"/>
    </location>
</feature>
<dbReference type="Proteomes" id="UP000504636">
    <property type="component" value="Unplaced"/>
</dbReference>
<feature type="compositionally biased region" description="Basic and acidic residues" evidence="1">
    <location>
        <begin position="69"/>
        <end position="82"/>
    </location>
</feature>
<feature type="compositionally biased region" description="Polar residues" evidence="1">
    <location>
        <begin position="477"/>
        <end position="491"/>
    </location>
</feature>
<feature type="compositionally biased region" description="Basic and acidic residues" evidence="1">
    <location>
        <begin position="138"/>
        <end position="150"/>
    </location>
</feature>
<evidence type="ECO:0000313" key="3">
    <source>
        <dbReference type="Proteomes" id="UP000504636"/>
    </source>
</evidence>
<feature type="region of interest" description="Disordered" evidence="1">
    <location>
        <begin position="1150"/>
        <end position="1186"/>
    </location>
</feature>
<feature type="compositionally biased region" description="Low complexity" evidence="1">
    <location>
        <begin position="430"/>
        <end position="440"/>
    </location>
</feature>
<feature type="compositionally biased region" description="Low complexity" evidence="1">
    <location>
        <begin position="625"/>
        <end position="646"/>
    </location>
</feature>
<dbReference type="OrthoDB" id="3801492at2759"/>
<feature type="compositionally biased region" description="Low complexity" evidence="1">
    <location>
        <begin position="577"/>
        <end position="587"/>
    </location>
</feature>
<feature type="compositionally biased region" description="Low complexity" evidence="1">
    <location>
        <begin position="930"/>
        <end position="945"/>
    </location>
</feature>
<feature type="compositionally biased region" description="Polar residues" evidence="1">
    <location>
        <begin position="272"/>
        <end position="299"/>
    </location>
</feature>
<dbReference type="InterPro" id="IPR011990">
    <property type="entry name" value="TPR-like_helical_dom_sf"/>
</dbReference>
<keyword evidence="3" id="KW-1185">Reference proteome</keyword>
<feature type="region of interest" description="Disordered" evidence="1">
    <location>
        <begin position="930"/>
        <end position="961"/>
    </location>
</feature>
<evidence type="ECO:0000256" key="1">
    <source>
        <dbReference type="SAM" id="MobiDB-lite"/>
    </source>
</evidence>
<feature type="region of interest" description="Disordered" evidence="1">
    <location>
        <begin position="1000"/>
        <end position="1025"/>
    </location>
</feature>